<evidence type="ECO:0000256" key="5">
    <source>
        <dbReference type="ARBA" id="ARBA00023136"/>
    </source>
</evidence>
<proteinExistence type="predicted"/>
<feature type="transmembrane region" description="Helical" evidence="6">
    <location>
        <begin position="386"/>
        <end position="408"/>
    </location>
</feature>
<accession>A0ABX0QGV2</accession>
<comment type="subcellular location">
    <subcellularLocation>
        <location evidence="1">Cell membrane</location>
        <topology evidence="1">Multi-pass membrane protein</topology>
    </subcellularLocation>
</comment>
<dbReference type="Pfam" id="PF02687">
    <property type="entry name" value="FtsX"/>
    <property type="match status" value="2"/>
</dbReference>
<protein>
    <submittedName>
        <fullName evidence="9">FtsX-like permease family protein</fullName>
    </submittedName>
</protein>
<feature type="domain" description="ABC3 transporter permease C-terminal" evidence="7">
    <location>
        <begin position="688"/>
        <end position="801"/>
    </location>
</feature>
<feature type="transmembrane region" description="Helical" evidence="6">
    <location>
        <begin position="740"/>
        <end position="760"/>
    </location>
</feature>
<feature type="transmembrane region" description="Helical" evidence="6">
    <location>
        <begin position="772"/>
        <end position="794"/>
    </location>
</feature>
<evidence type="ECO:0000256" key="6">
    <source>
        <dbReference type="SAM" id="Phobius"/>
    </source>
</evidence>
<dbReference type="InterPro" id="IPR025857">
    <property type="entry name" value="MacB_PCD"/>
</dbReference>
<feature type="transmembrane region" description="Helical" evidence="6">
    <location>
        <begin position="429"/>
        <end position="454"/>
    </location>
</feature>
<dbReference type="PANTHER" id="PTHR30572">
    <property type="entry name" value="MEMBRANE COMPONENT OF TRANSPORTER-RELATED"/>
    <property type="match status" value="1"/>
</dbReference>
<evidence type="ECO:0000256" key="3">
    <source>
        <dbReference type="ARBA" id="ARBA00022692"/>
    </source>
</evidence>
<sequence length="808" mass="89272">MLKNYLKIAFRTLWRSRGYAAINVLGLGVAFCITVFLLLTAYLHLTYDSFHKDGDRIFQTYLFANDPESPTKNGSMPLPLTAALKADFPDVQAARIVAGRKSLVEVNGKYFDKLINFTDPDFLNIFSFSLLTGNRESALRELSNVVISENMATDLFGTTDAVGKRLKIGSIGSQKDYVVVGVLKDVPDNSSVRFDALVRIENASMYQQGKDNWTDNSHSVFIKLPAQVDQAAFESRLKPFTQKYFQSQIDGLMKKKAQPDARGDVFALRLQKLANVHFNREMSDSRGTPVAIIYVLLGMAFFILAIASINFINLSVARSFTRAREVGVRKSLGALKSSLFVQIWSESGLICVIGFLFGAMLMYLLMPAFNAQFGAKLKVDYLLQPGFVGLVLFVVLLVTLIAGGYPAWQMAKFNTIEVLKGSVSTKRPGVLRNALIVTQFALSCLLVCCTIIAFQQVGYLRQGPLGFDKEQVISIPVGTQVNGRQVLQRLRNKLANDPTVLSITGTDVNLGKGKDRVSSRSTVGYTFKGRDITSDLLLVDFDYLKTLKIKPVAGRDFDRAYASDSTNRVIITQSMAKMMGMANPVGTLLGDDGDTTRTKQQIIGVVPDFRLYSLSDKANPITLHISNTETIRYVFVRMAPQSLAGSMERLKKVWTEVAPQAEFLGTFLDKNVDEWYENEAQLSQVLSLASGVAILLSCIGLFAIALLMIEQRTKEIGIRKVMGATIPSIVLLLSRDFVKLVLIALLIAVPLAWFGMQTWLANYSHRIDISPWVFVVVGLSAIAIALATVSFQSIKAALMNPVKSLRSE</sequence>
<evidence type="ECO:0000256" key="1">
    <source>
        <dbReference type="ARBA" id="ARBA00004651"/>
    </source>
</evidence>
<keyword evidence="3 6" id="KW-0812">Transmembrane</keyword>
<reference evidence="9" key="1">
    <citation type="submission" date="2024-05" db="EMBL/GenBank/DDBJ databases">
        <authorList>
            <person name="Jung D.-H."/>
        </authorList>
    </citation>
    <scope>NUCLEOTIDE SEQUENCE</scope>
    <source>
        <strain evidence="9">JA-25</strain>
    </source>
</reference>
<feature type="domain" description="MacB-like periplasmic core" evidence="8">
    <location>
        <begin position="25"/>
        <end position="238"/>
    </location>
</feature>
<dbReference type="PANTHER" id="PTHR30572:SF18">
    <property type="entry name" value="ABC-TYPE MACROLIDE FAMILY EXPORT SYSTEM PERMEASE COMPONENT 2"/>
    <property type="match status" value="1"/>
</dbReference>
<gene>
    <name evidence="9" type="ORF">F7231_09780</name>
</gene>
<evidence type="ECO:0000259" key="8">
    <source>
        <dbReference type="Pfam" id="PF12704"/>
    </source>
</evidence>
<dbReference type="InterPro" id="IPR050250">
    <property type="entry name" value="Macrolide_Exporter_MacB"/>
</dbReference>
<evidence type="ECO:0000313" key="10">
    <source>
        <dbReference type="Proteomes" id="UP000606008"/>
    </source>
</evidence>
<dbReference type="Pfam" id="PF12704">
    <property type="entry name" value="MacB_PCD"/>
    <property type="match status" value="1"/>
</dbReference>
<keyword evidence="4 6" id="KW-1133">Transmembrane helix</keyword>
<dbReference type="RefSeq" id="WP_085410882.1">
    <property type="nucleotide sequence ID" value="NZ_WAEL01000003.1"/>
</dbReference>
<feature type="transmembrane region" description="Helical" evidence="6">
    <location>
        <begin position="20"/>
        <end position="43"/>
    </location>
</feature>
<keyword evidence="10" id="KW-1185">Reference proteome</keyword>
<dbReference type="Proteomes" id="UP000606008">
    <property type="component" value="Unassembled WGS sequence"/>
</dbReference>
<feature type="transmembrane region" description="Helical" evidence="6">
    <location>
        <begin position="339"/>
        <end position="366"/>
    </location>
</feature>
<keyword evidence="5 6" id="KW-0472">Membrane</keyword>
<comment type="caution">
    <text evidence="9">The sequence shown here is derived from an EMBL/GenBank/DDBJ whole genome shotgun (WGS) entry which is preliminary data.</text>
</comment>
<organism evidence="9 10">
    <name type="scientific">Fibrivirga algicola</name>
    <dbReference type="NCBI Taxonomy" id="2950420"/>
    <lineage>
        <taxon>Bacteria</taxon>
        <taxon>Pseudomonadati</taxon>
        <taxon>Bacteroidota</taxon>
        <taxon>Cytophagia</taxon>
        <taxon>Cytophagales</taxon>
        <taxon>Spirosomataceae</taxon>
        <taxon>Fibrivirga</taxon>
    </lineage>
</organism>
<feature type="transmembrane region" description="Helical" evidence="6">
    <location>
        <begin position="688"/>
        <end position="709"/>
    </location>
</feature>
<keyword evidence="2" id="KW-1003">Cell membrane</keyword>
<evidence type="ECO:0000313" key="9">
    <source>
        <dbReference type="EMBL" id="NID10461.1"/>
    </source>
</evidence>
<evidence type="ECO:0000256" key="2">
    <source>
        <dbReference type="ARBA" id="ARBA00022475"/>
    </source>
</evidence>
<dbReference type="EMBL" id="WAEL01000003">
    <property type="protein sequence ID" value="NID10461.1"/>
    <property type="molecule type" value="Genomic_DNA"/>
</dbReference>
<feature type="transmembrane region" description="Helical" evidence="6">
    <location>
        <begin position="291"/>
        <end position="314"/>
    </location>
</feature>
<evidence type="ECO:0000256" key="4">
    <source>
        <dbReference type="ARBA" id="ARBA00022989"/>
    </source>
</evidence>
<evidence type="ECO:0000259" key="7">
    <source>
        <dbReference type="Pfam" id="PF02687"/>
    </source>
</evidence>
<feature type="domain" description="ABC3 transporter permease C-terminal" evidence="7">
    <location>
        <begin position="299"/>
        <end position="414"/>
    </location>
</feature>
<dbReference type="InterPro" id="IPR003838">
    <property type="entry name" value="ABC3_permease_C"/>
</dbReference>
<name>A0ABX0QGV2_9BACT</name>